<protein>
    <submittedName>
        <fullName evidence="4">DNA damage-binding protein 1</fullName>
    </submittedName>
</protein>
<dbReference type="Proteomes" id="UP000095284">
    <property type="component" value="Unplaced"/>
</dbReference>
<evidence type="ECO:0000313" key="3">
    <source>
        <dbReference type="Proteomes" id="UP000095284"/>
    </source>
</evidence>
<sequence length="507" mass="57530">MGVCTSHDLDVRVVDVEPPIGHPKPLTKRDSDMNLVPGDAMPTRLFYTDESEFERERFMLVAATNSVHDLPGKLYIVDVDVHSRDYGQIVSEILLTKNGDEFMYTNWTRCSSFANEVSKTIRNYIVIPCFNTSRIYVVGIDDVLQMRIAKIIELGELGVRDTSMPLFVQSTPGRGAPVFFSCLGDKHASAKGTIQRLDRRLFTIVSENLEELKPDFTSFGGIFAVHVPQNFIISTEWGMFAHILMGMQYDNAENIYGTSLSVWNLRDRKVRQKIDLPELDGQFPICIRFIHNPELIHAFVITAIGGAIFHLHKNSITDIFTARKAFQFPIAHVTGWTREEIPAVPVDIVISMDDQYMYVSCWLQGFVAQFNITDPFNITLTHKIFVGGIIHKELDVKLIRISTINFMPERRKVKQTFVEGGPARLQLSLDGRRLYVANSFLRSWDEQIYPNLGKSGGLVLLIHINVNGAGAMHFDEGFGIEFKRDDGVYLPREMRFMNGDCTCDAFQ</sequence>
<reference evidence="4" key="1">
    <citation type="submission" date="2016-11" db="UniProtKB">
        <authorList>
            <consortium name="WormBaseParasite"/>
        </authorList>
    </citation>
    <scope>IDENTIFICATION</scope>
</reference>
<comment type="similarity">
    <text evidence="1">Belongs to the selenium-binding protein family.</text>
</comment>
<dbReference type="PANTHER" id="PTHR23300">
    <property type="entry name" value="METHANETHIOL OXIDASE"/>
    <property type="match status" value="1"/>
</dbReference>
<dbReference type="AlphaFoldDB" id="A0A1I7S3F9"/>
<proteinExistence type="inferred from homology"/>
<dbReference type="WBParaSite" id="BXY_0754000.1">
    <property type="protein sequence ID" value="BXY_0754000.1"/>
    <property type="gene ID" value="BXY_0754000"/>
</dbReference>
<dbReference type="eggNOG" id="KOG0918">
    <property type="taxonomic scope" value="Eukaryota"/>
</dbReference>
<organism evidence="3 4">
    <name type="scientific">Bursaphelenchus xylophilus</name>
    <name type="common">Pinewood nematode worm</name>
    <name type="synonym">Aphelenchoides xylophilus</name>
    <dbReference type="NCBI Taxonomy" id="6326"/>
    <lineage>
        <taxon>Eukaryota</taxon>
        <taxon>Metazoa</taxon>
        <taxon>Ecdysozoa</taxon>
        <taxon>Nematoda</taxon>
        <taxon>Chromadorea</taxon>
        <taxon>Rhabditida</taxon>
        <taxon>Tylenchina</taxon>
        <taxon>Tylenchomorpha</taxon>
        <taxon>Aphelenchoidea</taxon>
        <taxon>Aphelenchoididae</taxon>
        <taxon>Bursaphelenchus</taxon>
    </lineage>
</organism>
<dbReference type="GO" id="GO:0008430">
    <property type="term" value="F:selenium binding"/>
    <property type="evidence" value="ECO:0007669"/>
    <property type="project" value="InterPro"/>
</dbReference>
<keyword evidence="2" id="KW-0711">Selenium</keyword>
<evidence type="ECO:0000256" key="1">
    <source>
        <dbReference type="ARBA" id="ARBA00005606"/>
    </source>
</evidence>
<accession>A0A1I7S3F9</accession>
<dbReference type="Pfam" id="PF05694">
    <property type="entry name" value="SBP56"/>
    <property type="match status" value="1"/>
</dbReference>
<dbReference type="PANTHER" id="PTHR23300:SF3">
    <property type="entry name" value="SELENIUM-BINDING PROTEIN-RELATED"/>
    <property type="match status" value="1"/>
</dbReference>
<dbReference type="InterPro" id="IPR008826">
    <property type="entry name" value="Se-bd"/>
</dbReference>
<name>A0A1I7S3F9_BURXY</name>
<evidence type="ECO:0000256" key="2">
    <source>
        <dbReference type="ARBA" id="ARBA00023266"/>
    </source>
</evidence>
<dbReference type="SUPFAM" id="SSF75011">
    <property type="entry name" value="3-carboxy-cis,cis-mucoante lactonizing enzyme"/>
    <property type="match status" value="1"/>
</dbReference>
<evidence type="ECO:0000313" key="4">
    <source>
        <dbReference type="WBParaSite" id="BXY_0754000.1"/>
    </source>
</evidence>